<keyword evidence="5 11" id="KW-0812">Transmembrane</keyword>
<dbReference type="InterPro" id="IPR038770">
    <property type="entry name" value="Na+/solute_symporter_sf"/>
</dbReference>
<evidence type="ECO:0000256" key="3">
    <source>
        <dbReference type="ARBA" id="ARBA00022448"/>
    </source>
</evidence>
<dbReference type="Proteomes" id="UP000823614">
    <property type="component" value="Unassembled WGS sequence"/>
</dbReference>
<name>A0A9D9E7H3_9LACO</name>
<evidence type="ECO:0000256" key="7">
    <source>
        <dbReference type="ARBA" id="ARBA00023053"/>
    </source>
</evidence>
<dbReference type="EMBL" id="JADIMP010000085">
    <property type="protein sequence ID" value="MBO8441790.1"/>
    <property type="molecule type" value="Genomic_DNA"/>
</dbReference>
<evidence type="ECO:0000256" key="5">
    <source>
        <dbReference type="ARBA" id="ARBA00022692"/>
    </source>
</evidence>
<dbReference type="PANTHER" id="PTHR43562:SF3">
    <property type="entry name" value="SODIUM ION_PROTON EXCHANGER (EUROFUNG)"/>
    <property type="match status" value="1"/>
</dbReference>
<keyword evidence="4" id="KW-0050">Antiport</keyword>
<evidence type="ECO:0000313" key="13">
    <source>
        <dbReference type="EMBL" id="MBO8441790.1"/>
    </source>
</evidence>
<dbReference type="Pfam" id="PF00999">
    <property type="entry name" value="Na_H_Exchanger"/>
    <property type="match status" value="1"/>
</dbReference>
<evidence type="ECO:0000256" key="6">
    <source>
        <dbReference type="ARBA" id="ARBA00022989"/>
    </source>
</evidence>
<dbReference type="GO" id="GO:1902600">
    <property type="term" value="P:proton transmembrane transport"/>
    <property type="evidence" value="ECO:0007669"/>
    <property type="project" value="InterPro"/>
</dbReference>
<dbReference type="GO" id="GO:0006814">
    <property type="term" value="P:sodium ion transport"/>
    <property type="evidence" value="ECO:0007669"/>
    <property type="project" value="UniProtKB-KW"/>
</dbReference>
<keyword evidence="6 11" id="KW-1133">Transmembrane helix</keyword>
<evidence type="ECO:0000256" key="2">
    <source>
        <dbReference type="ARBA" id="ARBA00005551"/>
    </source>
</evidence>
<keyword evidence="7" id="KW-0915">Sodium</keyword>
<evidence type="ECO:0000313" key="14">
    <source>
        <dbReference type="Proteomes" id="UP000823614"/>
    </source>
</evidence>
<dbReference type="GO" id="GO:0015297">
    <property type="term" value="F:antiporter activity"/>
    <property type="evidence" value="ECO:0007669"/>
    <property type="project" value="UniProtKB-KW"/>
</dbReference>
<feature type="domain" description="Cation/H+ exchanger transmembrane" evidence="12">
    <location>
        <begin position="12"/>
        <end position="377"/>
    </location>
</feature>
<dbReference type="Gene3D" id="1.20.1530.20">
    <property type="match status" value="1"/>
</dbReference>
<feature type="transmembrane region" description="Helical" evidence="11">
    <location>
        <begin position="115"/>
        <end position="132"/>
    </location>
</feature>
<comment type="similarity">
    <text evidence="2">Belongs to the monovalent cation:proton antiporter 2 (CPA2) transporter (TC 2.A.37) family.</text>
</comment>
<keyword evidence="3" id="KW-0813">Transport</keyword>
<evidence type="ECO:0000256" key="4">
    <source>
        <dbReference type="ARBA" id="ARBA00022449"/>
    </source>
</evidence>
<feature type="transmembrane region" description="Helical" evidence="11">
    <location>
        <begin position="182"/>
        <end position="200"/>
    </location>
</feature>
<feature type="transmembrane region" description="Helical" evidence="11">
    <location>
        <begin position="266"/>
        <end position="285"/>
    </location>
</feature>
<feature type="transmembrane region" description="Helical" evidence="11">
    <location>
        <begin position="291"/>
        <end position="313"/>
    </location>
</feature>
<reference evidence="13" key="2">
    <citation type="journal article" date="2021" name="PeerJ">
        <title>Extensive microbial diversity within the chicken gut microbiome revealed by metagenomics and culture.</title>
        <authorList>
            <person name="Gilroy R."/>
            <person name="Ravi A."/>
            <person name="Getino M."/>
            <person name="Pursley I."/>
            <person name="Horton D.L."/>
            <person name="Alikhan N.F."/>
            <person name="Baker D."/>
            <person name="Gharbi K."/>
            <person name="Hall N."/>
            <person name="Watson M."/>
            <person name="Adriaenssens E.M."/>
            <person name="Foster-Nyarko E."/>
            <person name="Jarju S."/>
            <person name="Secka A."/>
            <person name="Antonio M."/>
            <person name="Oren A."/>
            <person name="Chaudhuri R.R."/>
            <person name="La Ragione R."/>
            <person name="Hildebrand F."/>
            <person name="Pallen M.J."/>
        </authorList>
    </citation>
    <scope>NUCLEOTIDE SEQUENCE</scope>
    <source>
        <strain evidence="13">C6-149</strain>
    </source>
</reference>
<evidence type="ECO:0000256" key="11">
    <source>
        <dbReference type="SAM" id="Phobius"/>
    </source>
</evidence>
<sequence>MQFVGTLTLILIIAVFIGHLFARFGLPAVMGELITGIILGPACLNLIHLSSEIRIFSNIGVICLMFLAGLESNFSLLKKYWKSSTIIAFCGVILPIIVMGFSSLCFHVSLNESFFIGVIFSTTSVSISVIVLREFNYLNSIEGANILGAAVVDDIFGVLLLSLMVFLLSSKHQSSSYLFTKIIFQILFFVFVYLMIKWLVPMILRMSHKILIPNNITIMAMIICLFVSYLADKVGLSGAIGAFFAGIAVAQTGVRDLVDSHIEPIGQTIFIPVFFVSIGLEVVFLDIKKSLFFIVIMTVLSILTKWLGCGLGAWLAKFNLHSQNIIGAGMVARGEMALITAQIGFNYHLLNHALYINIILVIVLATLVAPIMLRNALKTN</sequence>
<keyword evidence="10" id="KW-0739">Sodium transport</keyword>
<dbReference type="PANTHER" id="PTHR43562">
    <property type="entry name" value="NAPA-TYPE SODIUM/HYDROGEN ANTIPORTER"/>
    <property type="match status" value="1"/>
</dbReference>
<feature type="transmembrane region" description="Helical" evidence="11">
    <location>
        <begin position="144"/>
        <end position="170"/>
    </location>
</feature>
<keyword evidence="8" id="KW-0406">Ion transport</keyword>
<protein>
    <submittedName>
        <fullName evidence="13">Cation:proton antiporter</fullName>
    </submittedName>
</protein>
<feature type="transmembrane region" description="Helical" evidence="11">
    <location>
        <begin position="33"/>
        <end position="49"/>
    </location>
</feature>
<evidence type="ECO:0000256" key="8">
    <source>
        <dbReference type="ARBA" id="ARBA00023065"/>
    </source>
</evidence>
<dbReference type="InterPro" id="IPR006153">
    <property type="entry name" value="Cation/H_exchanger_TM"/>
</dbReference>
<proteinExistence type="inferred from homology"/>
<feature type="transmembrane region" description="Helical" evidence="11">
    <location>
        <begin position="86"/>
        <end position="109"/>
    </location>
</feature>
<comment type="subcellular location">
    <subcellularLocation>
        <location evidence="1">Membrane</location>
        <topology evidence="1">Multi-pass membrane protein</topology>
    </subcellularLocation>
</comment>
<evidence type="ECO:0000259" key="12">
    <source>
        <dbReference type="Pfam" id="PF00999"/>
    </source>
</evidence>
<accession>A0A9D9E7H3</accession>
<dbReference type="AlphaFoldDB" id="A0A9D9E7H3"/>
<reference evidence="13" key="1">
    <citation type="submission" date="2020-10" db="EMBL/GenBank/DDBJ databases">
        <authorList>
            <person name="Gilroy R."/>
        </authorList>
    </citation>
    <scope>NUCLEOTIDE SEQUENCE</scope>
    <source>
        <strain evidence="13">C6-149</strain>
    </source>
</reference>
<feature type="transmembrane region" description="Helical" evidence="11">
    <location>
        <begin position="6"/>
        <end position="26"/>
    </location>
</feature>
<gene>
    <name evidence="13" type="ORF">IAA89_05110</name>
</gene>
<organism evidence="13 14">
    <name type="scientific">Candidatus Gallilactobacillus intestinavium</name>
    <dbReference type="NCBI Taxonomy" id="2840838"/>
    <lineage>
        <taxon>Bacteria</taxon>
        <taxon>Bacillati</taxon>
        <taxon>Bacillota</taxon>
        <taxon>Bacilli</taxon>
        <taxon>Lactobacillales</taxon>
        <taxon>Lactobacillaceae</taxon>
        <taxon>Lactobacillaceae incertae sedis</taxon>
        <taxon>Candidatus Gallilactobacillus</taxon>
    </lineage>
</organism>
<keyword evidence="9 11" id="KW-0472">Membrane</keyword>
<evidence type="ECO:0000256" key="10">
    <source>
        <dbReference type="ARBA" id="ARBA00023201"/>
    </source>
</evidence>
<feature type="transmembrane region" description="Helical" evidence="11">
    <location>
        <begin position="353"/>
        <end position="373"/>
    </location>
</feature>
<dbReference type="GO" id="GO:0016020">
    <property type="term" value="C:membrane"/>
    <property type="evidence" value="ECO:0007669"/>
    <property type="project" value="UniProtKB-SubCell"/>
</dbReference>
<evidence type="ECO:0000256" key="1">
    <source>
        <dbReference type="ARBA" id="ARBA00004141"/>
    </source>
</evidence>
<feature type="transmembrane region" description="Helical" evidence="11">
    <location>
        <begin position="212"/>
        <end position="230"/>
    </location>
</feature>
<feature type="transmembrane region" description="Helical" evidence="11">
    <location>
        <begin position="55"/>
        <end position="74"/>
    </location>
</feature>
<feature type="transmembrane region" description="Helical" evidence="11">
    <location>
        <begin position="236"/>
        <end position="254"/>
    </location>
</feature>
<comment type="caution">
    <text evidence="13">The sequence shown here is derived from an EMBL/GenBank/DDBJ whole genome shotgun (WGS) entry which is preliminary data.</text>
</comment>
<evidence type="ECO:0000256" key="9">
    <source>
        <dbReference type="ARBA" id="ARBA00023136"/>
    </source>
</evidence>